<keyword evidence="4" id="KW-1185">Reference proteome</keyword>
<sequence length="142" mass="16240">MYKHHHQGTIREAHREFHHKHRPFKSELLEEIFQSESSVTVDDFGDLISHAPKGDFSKMAPFHMLSFNIECAGRKGHFPEPKHDPVIQVANLVTLQGENQPLIRNVMTLKSCSPIAGADVMSFDTEREVLLAWRYGLIMGMM</sequence>
<evidence type="ECO:0000256" key="1">
    <source>
        <dbReference type="ARBA" id="ARBA00024411"/>
    </source>
</evidence>
<comment type="caution">
    <text evidence="3">The sequence shown here is derived from an EMBL/GenBank/DDBJ whole genome shotgun (WGS) entry which is preliminary data.</text>
</comment>
<reference evidence="3 4" key="1">
    <citation type="journal article" date="2023" name="G3 (Bethesda)">
        <title>A chromosome-length genome assembly and annotation of blackberry (Rubus argutus, cv. 'Hillquist').</title>
        <authorList>
            <person name="Bruna T."/>
            <person name="Aryal R."/>
            <person name="Dudchenko O."/>
            <person name="Sargent D.J."/>
            <person name="Mead D."/>
            <person name="Buti M."/>
            <person name="Cavallini A."/>
            <person name="Hytonen T."/>
            <person name="Andres J."/>
            <person name="Pham M."/>
            <person name="Weisz D."/>
            <person name="Mascagni F."/>
            <person name="Usai G."/>
            <person name="Natali L."/>
            <person name="Bassil N."/>
            <person name="Fernandez G.E."/>
            <person name="Lomsadze A."/>
            <person name="Armour M."/>
            <person name="Olukolu B."/>
            <person name="Poorten T."/>
            <person name="Britton C."/>
            <person name="Davik J."/>
            <person name="Ashrafi H."/>
            <person name="Aiden E.L."/>
            <person name="Borodovsky M."/>
            <person name="Worthington M."/>
        </authorList>
    </citation>
    <scope>NUCLEOTIDE SEQUENCE [LARGE SCALE GENOMIC DNA]</scope>
    <source>
        <strain evidence="3">PI 553951</strain>
    </source>
</reference>
<gene>
    <name evidence="3" type="ORF">M0R45_008065</name>
</gene>
<dbReference type="GO" id="GO:0003676">
    <property type="term" value="F:nucleic acid binding"/>
    <property type="evidence" value="ECO:0007669"/>
    <property type="project" value="InterPro"/>
</dbReference>
<dbReference type="GO" id="GO:0008296">
    <property type="term" value="F:3'-5'-DNA exonuclease activity"/>
    <property type="evidence" value="ECO:0007669"/>
    <property type="project" value="TreeGrafter"/>
</dbReference>
<dbReference type="InterPro" id="IPR006133">
    <property type="entry name" value="DNA-dir_DNA_pol_B_exonuc"/>
</dbReference>
<feature type="domain" description="DNA-directed DNA polymerase family B exonuclease" evidence="2">
    <location>
        <begin position="39"/>
        <end position="133"/>
    </location>
</feature>
<dbReference type="GO" id="GO:0006297">
    <property type="term" value="P:nucleotide-excision repair, DNA gap filling"/>
    <property type="evidence" value="ECO:0007669"/>
    <property type="project" value="TreeGrafter"/>
</dbReference>
<dbReference type="GO" id="GO:0003887">
    <property type="term" value="F:DNA-directed DNA polymerase activity"/>
    <property type="evidence" value="ECO:0007669"/>
    <property type="project" value="TreeGrafter"/>
</dbReference>
<protein>
    <recommendedName>
        <fullName evidence="1">DNA polymerase delta catalytic subunit</fullName>
    </recommendedName>
</protein>
<evidence type="ECO:0000259" key="2">
    <source>
        <dbReference type="Pfam" id="PF03104"/>
    </source>
</evidence>
<dbReference type="AlphaFoldDB" id="A0AAW1Y053"/>
<dbReference type="Proteomes" id="UP001457282">
    <property type="component" value="Unassembled WGS sequence"/>
</dbReference>
<dbReference type="PANTHER" id="PTHR10322:SF23">
    <property type="entry name" value="DNA POLYMERASE DELTA CATALYTIC SUBUNIT"/>
    <property type="match status" value="1"/>
</dbReference>
<evidence type="ECO:0000313" key="4">
    <source>
        <dbReference type="Proteomes" id="UP001457282"/>
    </source>
</evidence>
<accession>A0AAW1Y053</accession>
<dbReference type="Gene3D" id="3.30.420.10">
    <property type="entry name" value="Ribonuclease H-like superfamily/Ribonuclease H"/>
    <property type="match status" value="1"/>
</dbReference>
<name>A0AAW1Y053_RUBAR</name>
<proteinExistence type="predicted"/>
<organism evidence="3 4">
    <name type="scientific">Rubus argutus</name>
    <name type="common">Southern blackberry</name>
    <dbReference type="NCBI Taxonomy" id="59490"/>
    <lineage>
        <taxon>Eukaryota</taxon>
        <taxon>Viridiplantae</taxon>
        <taxon>Streptophyta</taxon>
        <taxon>Embryophyta</taxon>
        <taxon>Tracheophyta</taxon>
        <taxon>Spermatophyta</taxon>
        <taxon>Magnoliopsida</taxon>
        <taxon>eudicotyledons</taxon>
        <taxon>Gunneridae</taxon>
        <taxon>Pentapetalae</taxon>
        <taxon>rosids</taxon>
        <taxon>fabids</taxon>
        <taxon>Rosales</taxon>
        <taxon>Rosaceae</taxon>
        <taxon>Rosoideae</taxon>
        <taxon>Rosoideae incertae sedis</taxon>
        <taxon>Rubus</taxon>
    </lineage>
</organism>
<dbReference type="GO" id="GO:0045004">
    <property type="term" value="P:DNA replication proofreading"/>
    <property type="evidence" value="ECO:0007669"/>
    <property type="project" value="TreeGrafter"/>
</dbReference>
<evidence type="ECO:0000313" key="3">
    <source>
        <dbReference type="EMBL" id="KAK9942398.1"/>
    </source>
</evidence>
<dbReference type="InterPro" id="IPR036397">
    <property type="entry name" value="RNaseH_sf"/>
</dbReference>
<dbReference type="GO" id="GO:0043625">
    <property type="term" value="C:delta DNA polymerase complex"/>
    <property type="evidence" value="ECO:0007669"/>
    <property type="project" value="TreeGrafter"/>
</dbReference>
<dbReference type="Pfam" id="PF03104">
    <property type="entry name" value="DNA_pol_B_exo1"/>
    <property type="match status" value="1"/>
</dbReference>
<dbReference type="GO" id="GO:0006287">
    <property type="term" value="P:base-excision repair, gap-filling"/>
    <property type="evidence" value="ECO:0007669"/>
    <property type="project" value="TreeGrafter"/>
</dbReference>
<dbReference type="SUPFAM" id="SSF53098">
    <property type="entry name" value="Ribonuclease H-like"/>
    <property type="match status" value="1"/>
</dbReference>
<dbReference type="PANTHER" id="PTHR10322">
    <property type="entry name" value="DNA POLYMERASE CATALYTIC SUBUNIT"/>
    <property type="match status" value="1"/>
</dbReference>
<dbReference type="InterPro" id="IPR050240">
    <property type="entry name" value="DNA_pol_type-B"/>
</dbReference>
<dbReference type="EMBL" id="JBEDUW010000002">
    <property type="protein sequence ID" value="KAK9942398.1"/>
    <property type="molecule type" value="Genomic_DNA"/>
</dbReference>
<dbReference type="InterPro" id="IPR012337">
    <property type="entry name" value="RNaseH-like_sf"/>
</dbReference>